<dbReference type="EMBL" id="FPCH01000001">
    <property type="protein sequence ID" value="SFV28853.1"/>
    <property type="molecule type" value="Genomic_DNA"/>
</dbReference>
<evidence type="ECO:0000256" key="1">
    <source>
        <dbReference type="SAM" id="SignalP"/>
    </source>
</evidence>
<accession>A0A1I7N2K3</accession>
<reference evidence="3" key="1">
    <citation type="submission" date="2016-10" db="EMBL/GenBank/DDBJ databases">
        <authorList>
            <person name="Varghese N."/>
            <person name="Submissions S."/>
        </authorList>
    </citation>
    <scope>NUCLEOTIDE SEQUENCE [LARGE SCALE GENOMIC DNA]</scope>
    <source>
        <strain evidence="3">DSM 1565</strain>
    </source>
</reference>
<sequence>MSAMTKRNWTAAAAAALMVAFVAPMAQADSISSVEGARAKERQGRYLNRQDREQLRRYGGNDDSWRGYRGYDYSYGYDGPGVSVYVGPRGYYGPYDY</sequence>
<keyword evidence="1" id="KW-0732">Signal</keyword>
<dbReference type="STRING" id="51670.SAMN04488557_1110"/>
<evidence type="ECO:0000313" key="3">
    <source>
        <dbReference type="Proteomes" id="UP000199423"/>
    </source>
</evidence>
<evidence type="ECO:0000313" key="2">
    <source>
        <dbReference type="EMBL" id="SFV28853.1"/>
    </source>
</evidence>
<name>A0A1I7N2K3_9HYPH</name>
<gene>
    <name evidence="2" type="ORF">SAMN04488557_1110</name>
</gene>
<dbReference type="Proteomes" id="UP000199423">
    <property type="component" value="Unassembled WGS sequence"/>
</dbReference>
<feature type="chain" id="PRO_5011740207" evidence="1">
    <location>
        <begin position="29"/>
        <end position="97"/>
    </location>
</feature>
<dbReference type="AlphaFoldDB" id="A0A1I7N2K3"/>
<proteinExistence type="predicted"/>
<keyword evidence="3" id="KW-1185">Reference proteome</keyword>
<organism evidence="2 3">
    <name type="scientific">Hyphomicrobium facile</name>
    <dbReference type="NCBI Taxonomy" id="51670"/>
    <lineage>
        <taxon>Bacteria</taxon>
        <taxon>Pseudomonadati</taxon>
        <taxon>Pseudomonadota</taxon>
        <taxon>Alphaproteobacteria</taxon>
        <taxon>Hyphomicrobiales</taxon>
        <taxon>Hyphomicrobiaceae</taxon>
        <taxon>Hyphomicrobium</taxon>
    </lineage>
</organism>
<feature type="signal peptide" evidence="1">
    <location>
        <begin position="1"/>
        <end position="28"/>
    </location>
</feature>
<protein>
    <submittedName>
        <fullName evidence="2">Uncharacterized protein</fullName>
    </submittedName>
</protein>